<dbReference type="AlphaFoldDB" id="A0AAV4QCJ5"/>
<gene>
    <name evidence="1" type="ORF">CEXT_731921</name>
</gene>
<reference evidence="1 2" key="1">
    <citation type="submission" date="2021-06" db="EMBL/GenBank/DDBJ databases">
        <title>Caerostris extrusa draft genome.</title>
        <authorList>
            <person name="Kono N."/>
            <person name="Arakawa K."/>
        </authorList>
    </citation>
    <scope>NUCLEOTIDE SEQUENCE [LARGE SCALE GENOMIC DNA]</scope>
</reference>
<evidence type="ECO:0000313" key="2">
    <source>
        <dbReference type="Proteomes" id="UP001054945"/>
    </source>
</evidence>
<name>A0AAV4QCJ5_CAEEX</name>
<protein>
    <submittedName>
        <fullName evidence="1">Uncharacterized protein</fullName>
    </submittedName>
</protein>
<sequence>MEGKGVILVGRQSSSLKKQTIVKLAIFYWIAIKDNVLDVGKRKMTIFALLMHYSSSDDSPKHGKCPKGKYHNAFINKALSQIATLEKNDKNKNTYI</sequence>
<keyword evidence="2" id="KW-1185">Reference proteome</keyword>
<dbReference type="EMBL" id="BPLR01006041">
    <property type="protein sequence ID" value="GIY07042.1"/>
    <property type="molecule type" value="Genomic_DNA"/>
</dbReference>
<proteinExistence type="predicted"/>
<dbReference type="Proteomes" id="UP001054945">
    <property type="component" value="Unassembled WGS sequence"/>
</dbReference>
<organism evidence="1 2">
    <name type="scientific">Caerostris extrusa</name>
    <name type="common">Bark spider</name>
    <name type="synonym">Caerostris bankana</name>
    <dbReference type="NCBI Taxonomy" id="172846"/>
    <lineage>
        <taxon>Eukaryota</taxon>
        <taxon>Metazoa</taxon>
        <taxon>Ecdysozoa</taxon>
        <taxon>Arthropoda</taxon>
        <taxon>Chelicerata</taxon>
        <taxon>Arachnida</taxon>
        <taxon>Araneae</taxon>
        <taxon>Araneomorphae</taxon>
        <taxon>Entelegynae</taxon>
        <taxon>Araneoidea</taxon>
        <taxon>Araneidae</taxon>
        <taxon>Caerostris</taxon>
    </lineage>
</organism>
<accession>A0AAV4QCJ5</accession>
<comment type="caution">
    <text evidence="1">The sequence shown here is derived from an EMBL/GenBank/DDBJ whole genome shotgun (WGS) entry which is preliminary data.</text>
</comment>
<evidence type="ECO:0000313" key="1">
    <source>
        <dbReference type="EMBL" id="GIY07042.1"/>
    </source>
</evidence>